<accession>A0A4D9D2D3</accession>
<dbReference type="PANTHER" id="PTHR15629:SF2">
    <property type="entry name" value="SH3 DOMAIN-CONTAINING YSC84-LIKE PROTEIN 1"/>
    <property type="match status" value="1"/>
</dbReference>
<reference evidence="2 3" key="1">
    <citation type="submission" date="2019-01" db="EMBL/GenBank/DDBJ databases">
        <title>Nuclear Genome Assembly of the Microalgal Biofuel strain Nannochloropsis salina CCMP1776.</title>
        <authorList>
            <person name="Hovde B."/>
        </authorList>
    </citation>
    <scope>NUCLEOTIDE SEQUENCE [LARGE SCALE GENOMIC DNA]</scope>
    <source>
        <strain evidence="2 3">CCMP1776</strain>
    </source>
</reference>
<organism evidence="2 3">
    <name type="scientific">Nannochloropsis salina CCMP1776</name>
    <dbReference type="NCBI Taxonomy" id="1027361"/>
    <lineage>
        <taxon>Eukaryota</taxon>
        <taxon>Sar</taxon>
        <taxon>Stramenopiles</taxon>
        <taxon>Ochrophyta</taxon>
        <taxon>Eustigmatophyceae</taxon>
        <taxon>Eustigmatales</taxon>
        <taxon>Monodopsidaceae</taxon>
        <taxon>Microchloropsis</taxon>
        <taxon>Microchloropsis salina</taxon>
    </lineage>
</organism>
<dbReference type="EMBL" id="SDOX01000021">
    <property type="protein sequence ID" value="TFJ83605.1"/>
    <property type="molecule type" value="Genomic_DNA"/>
</dbReference>
<dbReference type="InterPro" id="IPR051702">
    <property type="entry name" value="SH3_domain_YSC84-like"/>
</dbReference>
<sequence length="242" mass="26103">MGQVGQYVERGVKQLVPSDMEHTVDEGQAALKRYMNMPYSFTMEGEICKARNICKNLRDFPAYIDGKLVSSQIRQADAVVFLTNARAGIFMTGHIGTGLVVARNPDGSWSAPSAIGYIGTGWGLQGGADVTDYVVILKRQAVDSFIGNNQLVLGGDVGATFWMGRHGTAELHVGKRVGVAMGWAASKGFFAGAAATAGILRTRNDINKKFYGRRVDPGDLLHGKIARPRAAKPLYDSLQELP</sequence>
<gene>
    <name evidence="2" type="ORF">NSK_004710</name>
</gene>
<keyword evidence="3" id="KW-1185">Reference proteome</keyword>
<proteinExistence type="predicted"/>
<evidence type="ECO:0000313" key="3">
    <source>
        <dbReference type="Proteomes" id="UP000355283"/>
    </source>
</evidence>
<dbReference type="GO" id="GO:0035091">
    <property type="term" value="F:phosphatidylinositol binding"/>
    <property type="evidence" value="ECO:0007669"/>
    <property type="project" value="TreeGrafter"/>
</dbReference>
<dbReference type="InterPro" id="IPR007461">
    <property type="entry name" value="Ysc84_actin-binding"/>
</dbReference>
<dbReference type="PANTHER" id="PTHR15629">
    <property type="entry name" value="SH3YL1 PROTEIN"/>
    <property type="match status" value="1"/>
</dbReference>
<comment type="caution">
    <text evidence="2">The sequence shown here is derived from an EMBL/GenBank/DDBJ whole genome shotgun (WGS) entry which is preliminary data.</text>
</comment>
<name>A0A4D9D2D3_9STRA</name>
<dbReference type="OrthoDB" id="443981at2759"/>
<evidence type="ECO:0000259" key="1">
    <source>
        <dbReference type="Pfam" id="PF04366"/>
    </source>
</evidence>
<dbReference type="Proteomes" id="UP000355283">
    <property type="component" value="Unassembled WGS sequence"/>
</dbReference>
<protein>
    <recommendedName>
        <fullName evidence="1">Ysc84 actin-binding domain-containing protein</fullName>
    </recommendedName>
</protein>
<evidence type="ECO:0000313" key="2">
    <source>
        <dbReference type="EMBL" id="TFJ83605.1"/>
    </source>
</evidence>
<feature type="domain" description="Ysc84 actin-binding" evidence="1">
    <location>
        <begin position="119"/>
        <end position="240"/>
    </location>
</feature>
<dbReference type="AlphaFoldDB" id="A0A4D9D2D3"/>
<dbReference type="Pfam" id="PF04366">
    <property type="entry name" value="Ysc84"/>
    <property type="match status" value="1"/>
</dbReference>